<keyword evidence="3" id="KW-1185">Reference proteome</keyword>
<feature type="transmembrane region" description="Helical" evidence="1">
    <location>
        <begin position="214"/>
        <end position="236"/>
    </location>
</feature>
<evidence type="ECO:0000313" key="3">
    <source>
        <dbReference type="Proteomes" id="UP000253664"/>
    </source>
</evidence>
<accession>A0A367LFH2</accession>
<dbReference type="Proteomes" id="UP000253664">
    <property type="component" value="Unassembled WGS sequence"/>
</dbReference>
<proteinExistence type="predicted"/>
<protein>
    <recommendedName>
        <fullName evidence="4">Methyltransferase domain-containing protein</fullName>
    </recommendedName>
</protein>
<feature type="transmembrane region" description="Helical" evidence="1">
    <location>
        <begin position="187"/>
        <end position="208"/>
    </location>
</feature>
<dbReference type="OrthoDB" id="2101715at2759"/>
<keyword evidence="1" id="KW-1133">Transmembrane helix</keyword>
<gene>
    <name evidence="2" type="ORF">L249_0402</name>
</gene>
<evidence type="ECO:0008006" key="4">
    <source>
        <dbReference type="Google" id="ProtNLM"/>
    </source>
</evidence>
<dbReference type="AlphaFoldDB" id="A0A367LFH2"/>
<comment type="caution">
    <text evidence="2">The sequence shown here is derived from an EMBL/GenBank/DDBJ whole genome shotgun (WGS) entry which is preliminary data.</text>
</comment>
<reference evidence="2 3" key="1">
    <citation type="journal article" date="2015" name="BMC Genomics">
        <title>Insights from the genome of Ophiocordyceps polyrhachis-furcata to pathogenicity and host specificity in insect fungi.</title>
        <authorList>
            <person name="Wichadakul D."/>
            <person name="Kobmoo N."/>
            <person name="Ingsriswang S."/>
            <person name="Tangphatsornruang S."/>
            <person name="Chantasingh D."/>
            <person name="Luangsa-ard J.J."/>
            <person name="Eurwilaichitr L."/>
        </authorList>
    </citation>
    <scope>NUCLEOTIDE SEQUENCE [LARGE SCALE GENOMIC DNA]</scope>
    <source>
        <strain evidence="2 3">BCC 54312</strain>
    </source>
</reference>
<evidence type="ECO:0000313" key="2">
    <source>
        <dbReference type="EMBL" id="RCI13170.1"/>
    </source>
</evidence>
<keyword evidence="1" id="KW-0812">Transmembrane</keyword>
<dbReference type="STRING" id="1330021.A0A367LFH2"/>
<evidence type="ECO:0000256" key="1">
    <source>
        <dbReference type="SAM" id="Phobius"/>
    </source>
</evidence>
<organism evidence="2 3">
    <name type="scientific">Ophiocordyceps polyrhachis-furcata BCC 54312</name>
    <dbReference type="NCBI Taxonomy" id="1330021"/>
    <lineage>
        <taxon>Eukaryota</taxon>
        <taxon>Fungi</taxon>
        <taxon>Dikarya</taxon>
        <taxon>Ascomycota</taxon>
        <taxon>Pezizomycotina</taxon>
        <taxon>Sordariomycetes</taxon>
        <taxon>Hypocreomycetidae</taxon>
        <taxon>Hypocreales</taxon>
        <taxon>Ophiocordycipitaceae</taxon>
        <taxon>Ophiocordyceps</taxon>
    </lineage>
</organism>
<dbReference type="EMBL" id="LKCN02000007">
    <property type="protein sequence ID" value="RCI13170.1"/>
    <property type="molecule type" value="Genomic_DNA"/>
</dbReference>
<name>A0A367LFH2_9HYPO</name>
<sequence>MASSIIPRMHLFEIDDQPWFPAFLRKHVQDILTMIWATNPLGTASAADHAASVLVNEFGNDLTSYTLIDFCAGAGGPTPIIEQVVNRRCLRERGLSPVDFILTDLHPNQAAWEEAARGKAHLSYESSSVDASAVPAHLVRRQDGKRVLRLFNLAFHHFDDHLARRILRDTMETNQGFVIFELQDRSIATVMTILLMGVGIFFAMPLYAWKRRSITMLVFTYLVPILPFVVVFDGFISALRTRTPREVELLLRSCGGGDADKWEIRSRSDRFLFPCGYLNWIICRPVKSS</sequence>
<keyword evidence="1" id="KW-0472">Membrane</keyword>